<comment type="caution">
    <text evidence="2">The sequence shown here is derived from an EMBL/GenBank/DDBJ whole genome shotgun (WGS) entry which is preliminary data.</text>
</comment>
<evidence type="ECO:0000256" key="1">
    <source>
        <dbReference type="SAM" id="Phobius"/>
    </source>
</evidence>
<sequence>MASTGNACSLLMTKGQHPFSSLRLPSTSPRILFCNSFKPVLGIEGPKPRAVYLTYSSLKDFKHESEVAAGKAVEDEVGIVEPRPHTLLYSFPPSPWLLFAALPGDGSVRSMLGPFVELVKTWNLPEWVVHWGHPGNMAVVLIAMGGYGTYLGFRIRSSNDVEERAKAKDLHPKLLAGMFFFFALGATGGIISLLTSDKPILESPHAVTAFLGLALLTIQTLLPALFEVGKPFTPFQHFCCISVSFYAPFNQTS</sequence>
<evidence type="ECO:0000313" key="3">
    <source>
        <dbReference type="Proteomes" id="UP001152484"/>
    </source>
</evidence>
<dbReference type="Proteomes" id="UP001152484">
    <property type="component" value="Unassembled WGS sequence"/>
</dbReference>
<feature type="transmembrane region" description="Helical" evidence="1">
    <location>
        <begin position="135"/>
        <end position="153"/>
    </location>
</feature>
<feature type="transmembrane region" description="Helical" evidence="1">
    <location>
        <begin position="206"/>
        <end position="226"/>
    </location>
</feature>
<accession>A0A9P1A0U9</accession>
<keyword evidence="1" id="KW-0472">Membrane</keyword>
<gene>
    <name evidence="2" type="ORF">CEURO_LOCUS21583</name>
</gene>
<dbReference type="GO" id="GO:0016020">
    <property type="term" value="C:membrane"/>
    <property type="evidence" value="ECO:0007669"/>
    <property type="project" value="TreeGrafter"/>
</dbReference>
<name>A0A9P1A0U9_CUSEU</name>
<dbReference type="PANTHER" id="PTHR36738">
    <property type="entry name" value="EXPRESSED PROTEIN"/>
    <property type="match status" value="1"/>
</dbReference>
<dbReference type="Pfam" id="PF13301">
    <property type="entry name" value="DUF4079"/>
    <property type="match status" value="1"/>
</dbReference>
<feature type="transmembrane region" description="Helical" evidence="1">
    <location>
        <begin position="174"/>
        <end position="194"/>
    </location>
</feature>
<dbReference type="EMBL" id="CAMAPE010000074">
    <property type="protein sequence ID" value="CAH9117550.1"/>
    <property type="molecule type" value="Genomic_DNA"/>
</dbReference>
<keyword evidence="3" id="KW-1185">Reference proteome</keyword>
<protein>
    <submittedName>
        <fullName evidence="2">Uncharacterized protein</fullName>
    </submittedName>
</protein>
<evidence type="ECO:0000313" key="2">
    <source>
        <dbReference type="EMBL" id="CAH9117550.1"/>
    </source>
</evidence>
<dbReference type="OrthoDB" id="1302507at2759"/>
<dbReference type="InterPro" id="IPR025067">
    <property type="entry name" value="DUF4079"/>
</dbReference>
<keyword evidence="1" id="KW-0812">Transmembrane</keyword>
<dbReference type="PANTHER" id="PTHR36738:SF1">
    <property type="entry name" value="EXPRESSED PROTEIN"/>
    <property type="match status" value="1"/>
</dbReference>
<reference evidence="2" key="1">
    <citation type="submission" date="2022-07" db="EMBL/GenBank/DDBJ databases">
        <authorList>
            <person name="Macas J."/>
            <person name="Novak P."/>
            <person name="Neumann P."/>
        </authorList>
    </citation>
    <scope>NUCLEOTIDE SEQUENCE</scope>
</reference>
<proteinExistence type="predicted"/>
<organism evidence="2 3">
    <name type="scientific">Cuscuta europaea</name>
    <name type="common">European dodder</name>
    <dbReference type="NCBI Taxonomy" id="41803"/>
    <lineage>
        <taxon>Eukaryota</taxon>
        <taxon>Viridiplantae</taxon>
        <taxon>Streptophyta</taxon>
        <taxon>Embryophyta</taxon>
        <taxon>Tracheophyta</taxon>
        <taxon>Spermatophyta</taxon>
        <taxon>Magnoliopsida</taxon>
        <taxon>eudicotyledons</taxon>
        <taxon>Gunneridae</taxon>
        <taxon>Pentapetalae</taxon>
        <taxon>asterids</taxon>
        <taxon>lamiids</taxon>
        <taxon>Solanales</taxon>
        <taxon>Convolvulaceae</taxon>
        <taxon>Cuscuteae</taxon>
        <taxon>Cuscuta</taxon>
        <taxon>Cuscuta subgen. Cuscuta</taxon>
    </lineage>
</organism>
<dbReference type="AlphaFoldDB" id="A0A9P1A0U9"/>
<keyword evidence="1" id="KW-1133">Transmembrane helix</keyword>